<evidence type="ECO:0000256" key="1">
    <source>
        <dbReference type="SAM" id="MobiDB-lite"/>
    </source>
</evidence>
<dbReference type="EMBL" id="MF668280">
    <property type="protein sequence ID" value="ASZ74684.1"/>
    <property type="molecule type" value="Genomic_DNA"/>
</dbReference>
<reference evidence="3" key="1">
    <citation type="submission" date="2017-08" db="EMBL/GenBank/DDBJ databases">
        <authorList>
            <person name="de Groot N.N."/>
        </authorList>
    </citation>
    <scope>NUCLEOTIDE SEQUENCE [LARGE SCALE GENOMIC DNA]</scope>
</reference>
<sequence>MTAREVTSHLDVPQTPTAPGHAASKKYVDDQIAGVLTGNVTMESIDGLIPALNAKIDKSILDAKGDILIGTADNTPGRLTVGVDGTVLKADSTKPEGLTWGALNKAAIGLANVDNTADSAKPVSTAQQAALDLKQRGFVTGTVSTAAATAAKAVTIAGYTPQAGDWLLLTFTLGNSVASPTLAVNGGTAWPLRGGGDGSSANVQMVANQVIPFYFTGAIWTSPGPWYNNTYSTITQAEIINTASTSARLMSGQQAENLMANEATKARTLTQKTLTSPVINTPTGIVKGDVGLGNVDNTSDANKPVSTAQAAAIGTKADATATANALAGKEPSIAPGTTSQFWRGDKTWQTVPLDKAGVGLGNVDNTSDANKPVSTAQQAALNLKANDNAVVHLAGDEVLTGTKTFPEVVRQQRAGVNAWYSEIDSGGHWAMRDNGTGRYPFFLDRNAPMYALGVQDDRNTMDQQLDMQGHPIKATTIQNSVIRYNENTLIDIPASYENNLFHTDLYTMSPESADYTHIPHLFNDVAYNLVRGGSVALQLNGGAQPNGGDVGNFFSPDTTACSLYFTNASDVWTITVGLCRGFDWTATFGIAQHPNYRAKNIKLERYTAGTGWQTVFDYADQGTGHTKAITSGWGGSDPVTQLRYTLANPTSGAGNSIRVTNLYAMSYDSKLLDGSFMPMGGGTMYGPISYGTNPTDASHLTRKGYVDSAIAAAAPERTWAPEMVLNSGTLDEGYNDMPGGIAVEPGPNANGVFLDSVWVRLGAISAVVTGGSALFSVYVGTKNAQGTLVSQVTLPLGTQDQVAVLGTPYSCAANAVVRVFVTVGSSTISTPVHFQCRGRYKG</sequence>
<name>A0A249XTZ8_9CAUD</name>
<feature type="region of interest" description="Disordered" evidence="1">
    <location>
        <begin position="1"/>
        <end position="24"/>
    </location>
</feature>
<evidence type="ECO:0000313" key="2">
    <source>
        <dbReference type="EMBL" id="ASZ74684.1"/>
    </source>
</evidence>
<keyword evidence="3" id="KW-1185">Reference proteome</keyword>
<gene>
    <name evidence="2" type="ORF">SEA_PHABBA_115</name>
</gene>
<dbReference type="Proteomes" id="UP000226037">
    <property type="component" value="Segment"/>
</dbReference>
<proteinExistence type="predicted"/>
<accession>A0A249XTZ8</accession>
<dbReference type="Gene3D" id="6.10.140.2190">
    <property type="match status" value="1"/>
</dbReference>
<organism evidence="2 3">
    <name type="scientific">Mycobacterium phage Phabba</name>
    <dbReference type="NCBI Taxonomy" id="2027899"/>
    <lineage>
        <taxon>Viruses</taxon>
        <taxon>Duplodnaviria</taxon>
        <taxon>Heunggongvirae</taxon>
        <taxon>Uroviricota</taxon>
        <taxon>Caudoviricetes</taxon>
        <taxon>Ceeclamvirinae</taxon>
        <taxon>Myrnavirus</taxon>
        <taxon>Myrnavirus phabba</taxon>
        <taxon>Myranavirus phabba</taxon>
    </lineage>
</organism>
<evidence type="ECO:0008006" key="4">
    <source>
        <dbReference type="Google" id="ProtNLM"/>
    </source>
</evidence>
<evidence type="ECO:0000313" key="3">
    <source>
        <dbReference type="Proteomes" id="UP000226037"/>
    </source>
</evidence>
<protein>
    <recommendedName>
        <fullName evidence="4">Minor tail protein</fullName>
    </recommendedName>
</protein>